<feature type="region of interest" description="Disordered" evidence="1">
    <location>
        <begin position="144"/>
        <end position="236"/>
    </location>
</feature>
<reference evidence="3" key="1">
    <citation type="journal article" date="2020" name="Stud. Mycol.">
        <title>101 Dothideomycetes genomes: a test case for predicting lifestyles and emergence of pathogens.</title>
        <authorList>
            <person name="Haridas S."/>
            <person name="Albert R."/>
            <person name="Binder M."/>
            <person name="Bloem J."/>
            <person name="Labutti K."/>
            <person name="Salamov A."/>
            <person name="Andreopoulos B."/>
            <person name="Baker S."/>
            <person name="Barry K."/>
            <person name="Bills G."/>
            <person name="Bluhm B."/>
            <person name="Cannon C."/>
            <person name="Castanera R."/>
            <person name="Culley D."/>
            <person name="Daum C."/>
            <person name="Ezra D."/>
            <person name="Gonzalez J."/>
            <person name="Henrissat B."/>
            <person name="Kuo A."/>
            <person name="Liang C."/>
            <person name="Lipzen A."/>
            <person name="Lutzoni F."/>
            <person name="Magnuson J."/>
            <person name="Mondo S."/>
            <person name="Nolan M."/>
            <person name="Ohm R."/>
            <person name="Pangilinan J."/>
            <person name="Park H.-J."/>
            <person name="Ramirez L."/>
            <person name="Alfaro M."/>
            <person name="Sun H."/>
            <person name="Tritt A."/>
            <person name="Yoshinaga Y."/>
            <person name="Zwiers L.-H."/>
            <person name="Turgeon B."/>
            <person name="Goodwin S."/>
            <person name="Spatafora J."/>
            <person name="Crous P."/>
            <person name="Grigoriev I."/>
        </authorList>
    </citation>
    <scope>NUCLEOTIDE SEQUENCE</scope>
    <source>
        <strain evidence="3">CBS 122368</strain>
    </source>
</reference>
<dbReference type="AlphaFoldDB" id="A0A6A6HSJ1"/>
<name>A0A6A6HSJ1_9PLEO</name>
<gene>
    <name evidence="3" type="ORF">BU26DRAFT_206573</name>
</gene>
<feature type="compositionally biased region" description="Polar residues" evidence="1">
    <location>
        <begin position="171"/>
        <end position="188"/>
    </location>
</feature>
<feature type="transmembrane region" description="Helical" evidence="2">
    <location>
        <begin position="12"/>
        <end position="32"/>
    </location>
</feature>
<feature type="compositionally biased region" description="Polar residues" evidence="1">
    <location>
        <begin position="458"/>
        <end position="469"/>
    </location>
</feature>
<sequence>MGKKFFSGWELWQQMTFVLACGIVATICLGLCKLKYDHYRIRKYTKVEKGKTARTPEMLEAQREEQKDDIPFGIRAIESGIEVDGVWISRSNTPVGSSRSSMTEIKLPRSFSNSQLELPQAIHGSSRNSSRAPSSFDIAVSAERIPSNESRSTSPASHLNHNEARGRPSAPRSSTYSNSNITRNSTTLHALEGAPSASSSARREPISDQQASSSSSANTSGNTSGKSSRRTSDESDYMALQEARPYEAAYINPRHASLVVPVDPRTDLDLLQSHRLSHVAETGQLTPRVRRPGNSGEWASVAENLLRSPQEIATANGVDYFVPQQKTPSPPLPPAVSPSDEAPAPFVSRPTQDGHARNQAKQAVPLLETYAPRPYYLPEAYQPQGPHHQHSYDEMPIEVKTGQNRRDVDSQVLRKVNSGFEILRPGTFAPPSPEEEDKAANAEKRQSKRLQKKRRSSAGSRTSHFVEQV</sequence>
<accession>A0A6A6HSJ1</accession>
<organism evidence="3 4">
    <name type="scientific">Trematosphaeria pertusa</name>
    <dbReference type="NCBI Taxonomy" id="390896"/>
    <lineage>
        <taxon>Eukaryota</taxon>
        <taxon>Fungi</taxon>
        <taxon>Dikarya</taxon>
        <taxon>Ascomycota</taxon>
        <taxon>Pezizomycotina</taxon>
        <taxon>Dothideomycetes</taxon>
        <taxon>Pleosporomycetidae</taxon>
        <taxon>Pleosporales</taxon>
        <taxon>Massarineae</taxon>
        <taxon>Trematosphaeriaceae</taxon>
        <taxon>Trematosphaeria</taxon>
    </lineage>
</organism>
<evidence type="ECO:0000256" key="2">
    <source>
        <dbReference type="SAM" id="Phobius"/>
    </source>
</evidence>
<keyword evidence="2" id="KW-0472">Membrane</keyword>
<dbReference type="RefSeq" id="XP_033675497.1">
    <property type="nucleotide sequence ID" value="XM_033820599.1"/>
</dbReference>
<dbReference type="PANTHER" id="PTHR40623">
    <property type="entry name" value="INTEGRAL MEMBRANE PROTEIN"/>
    <property type="match status" value="1"/>
</dbReference>
<feature type="compositionally biased region" description="Basic residues" evidence="1">
    <location>
        <begin position="446"/>
        <end position="456"/>
    </location>
</feature>
<dbReference type="GeneID" id="54573929"/>
<dbReference type="PROSITE" id="PS51257">
    <property type="entry name" value="PROKAR_LIPOPROTEIN"/>
    <property type="match status" value="1"/>
</dbReference>
<dbReference type="Proteomes" id="UP000800094">
    <property type="component" value="Unassembled WGS sequence"/>
</dbReference>
<evidence type="ECO:0000256" key="1">
    <source>
        <dbReference type="SAM" id="MobiDB-lite"/>
    </source>
</evidence>
<feature type="region of interest" description="Disordered" evidence="1">
    <location>
        <begin position="417"/>
        <end position="469"/>
    </location>
</feature>
<dbReference type="EMBL" id="ML987217">
    <property type="protein sequence ID" value="KAF2240493.1"/>
    <property type="molecule type" value="Genomic_DNA"/>
</dbReference>
<evidence type="ECO:0000313" key="4">
    <source>
        <dbReference type="Proteomes" id="UP000800094"/>
    </source>
</evidence>
<protein>
    <submittedName>
        <fullName evidence="3">Uncharacterized protein</fullName>
    </submittedName>
</protein>
<keyword evidence="2" id="KW-0812">Transmembrane</keyword>
<evidence type="ECO:0000313" key="3">
    <source>
        <dbReference type="EMBL" id="KAF2240493.1"/>
    </source>
</evidence>
<dbReference type="PANTHER" id="PTHR40623:SF2">
    <property type="entry name" value="INTEGRAL MEMBRANE PROTEIN"/>
    <property type="match status" value="1"/>
</dbReference>
<proteinExistence type="predicted"/>
<feature type="region of interest" description="Disordered" evidence="1">
    <location>
        <begin position="325"/>
        <end position="359"/>
    </location>
</feature>
<feature type="compositionally biased region" description="Low complexity" evidence="1">
    <location>
        <begin position="211"/>
        <end position="226"/>
    </location>
</feature>
<feature type="compositionally biased region" description="Polar residues" evidence="1">
    <location>
        <begin position="147"/>
        <end position="159"/>
    </location>
</feature>
<keyword evidence="2" id="KW-1133">Transmembrane helix</keyword>
<dbReference type="OrthoDB" id="5426165at2759"/>
<keyword evidence="4" id="KW-1185">Reference proteome</keyword>